<dbReference type="Pfam" id="PF00072">
    <property type="entry name" value="Response_reg"/>
    <property type="match status" value="1"/>
</dbReference>
<keyword evidence="11" id="KW-0067">ATP-binding</keyword>
<evidence type="ECO:0000259" key="19">
    <source>
        <dbReference type="PROSITE" id="PS50109"/>
    </source>
</evidence>
<evidence type="ECO:0000313" key="24">
    <source>
        <dbReference type="Proteomes" id="UP000276178"/>
    </source>
</evidence>
<dbReference type="InterPro" id="IPR005467">
    <property type="entry name" value="His_kinase_dom"/>
</dbReference>
<evidence type="ECO:0000256" key="10">
    <source>
        <dbReference type="ARBA" id="ARBA00022777"/>
    </source>
</evidence>
<protein>
    <recommendedName>
        <fullName evidence="15">Circadian input-output histidine kinase CikA</fullName>
        <ecNumber evidence="4">2.7.13.3</ecNumber>
    </recommendedName>
</protein>
<keyword evidence="25" id="KW-1185">Reference proteome</keyword>
<dbReference type="FunFam" id="3.30.565.10:FF:000010">
    <property type="entry name" value="Sensor histidine kinase RcsC"/>
    <property type="match status" value="1"/>
</dbReference>
<dbReference type="EMBL" id="RHHN01000050">
    <property type="protein sequence ID" value="RNB52944.1"/>
    <property type="molecule type" value="Genomic_DNA"/>
</dbReference>
<evidence type="ECO:0000256" key="4">
    <source>
        <dbReference type="ARBA" id="ARBA00012438"/>
    </source>
</evidence>
<dbReference type="SMART" id="SM00387">
    <property type="entry name" value="HATPase_c"/>
    <property type="match status" value="1"/>
</dbReference>
<dbReference type="RefSeq" id="WP_122953185.1">
    <property type="nucleotide sequence ID" value="NZ_BJOD01000034.1"/>
</dbReference>
<dbReference type="CDD" id="cd16922">
    <property type="entry name" value="HATPase_EvgS-ArcB-TorS-like"/>
    <property type="match status" value="1"/>
</dbReference>
<evidence type="ECO:0000256" key="17">
    <source>
        <dbReference type="PROSITE-ProRule" id="PRU00169"/>
    </source>
</evidence>
<organism evidence="23 24">
    <name type="scientific">Brevibacillus agri</name>
    <dbReference type="NCBI Taxonomy" id="51101"/>
    <lineage>
        <taxon>Bacteria</taxon>
        <taxon>Bacillati</taxon>
        <taxon>Bacillota</taxon>
        <taxon>Bacilli</taxon>
        <taxon>Bacillales</taxon>
        <taxon>Paenibacillaceae</taxon>
        <taxon>Brevibacillus</taxon>
    </lineage>
</organism>
<dbReference type="PANTHER" id="PTHR45339:SF1">
    <property type="entry name" value="HYBRID SIGNAL TRANSDUCTION HISTIDINE KINASE J"/>
    <property type="match status" value="1"/>
</dbReference>
<dbReference type="SUPFAM" id="SSF103190">
    <property type="entry name" value="Sensory domain-like"/>
    <property type="match status" value="1"/>
</dbReference>
<dbReference type="CDD" id="cd12912">
    <property type="entry name" value="PDC2_MCP_like"/>
    <property type="match status" value="1"/>
</dbReference>
<dbReference type="GeneID" id="82812832"/>
<evidence type="ECO:0000256" key="9">
    <source>
        <dbReference type="ARBA" id="ARBA00022741"/>
    </source>
</evidence>
<keyword evidence="10 23" id="KW-0418">Kinase</keyword>
<dbReference type="PRINTS" id="PR00344">
    <property type="entry name" value="BCTRLSENSOR"/>
</dbReference>
<feature type="modified residue" description="Phosphohistidine" evidence="16">
    <location>
        <position position="918"/>
    </location>
</feature>
<keyword evidence="7" id="KW-0808">Transferase</keyword>
<gene>
    <name evidence="22" type="ORF">BAG01nite_31500</name>
    <name evidence="23" type="ORF">EB820_18225</name>
</gene>
<dbReference type="Gene3D" id="1.10.287.130">
    <property type="match status" value="1"/>
</dbReference>
<feature type="transmembrane region" description="Helical" evidence="18">
    <location>
        <begin position="302"/>
        <end position="323"/>
    </location>
</feature>
<dbReference type="GO" id="GO:0005886">
    <property type="term" value="C:plasma membrane"/>
    <property type="evidence" value="ECO:0007669"/>
    <property type="project" value="UniProtKB-SubCell"/>
</dbReference>
<evidence type="ECO:0000256" key="2">
    <source>
        <dbReference type="ARBA" id="ARBA00004651"/>
    </source>
</evidence>
<keyword evidence="5" id="KW-1003">Cell membrane</keyword>
<keyword evidence="14 18" id="KW-0472">Membrane</keyword>
<dbReference type="Gene3D" id="1.20.120.160">
    <property type="entry name" value="HPT domain"/>
    <property type="match status" value="1"/>
</dbReference>
<evidence type="ECO:0000256" key="3">
    <source>
        <dbReference type="ARBA" id="ARBA00006402"/>
    </source>
</evidence>
<keyword evidence="6 17" id="KW-0597">Phosphoprotein</keyword>
<evidence type="ECO:0000313" key="22">
    <source>
        <dbReference type="EMBL" id="GED27048.1"/>
    </source>
</evidence>
<dbReference type="Gene3D" id="3.30.450.20">
    <property type="entry name" value="PAS domain"/>
    <property type="match status" value="2"/>
</dbReference>
<evidence type="ECO:0000256" key="5">
    <source>
        <dbReference type="ARBA" id="ARBA00022475"/>
    </source>
</evidence>
<evidence type="ECO:0000256" key="11">
    <source>
        <dbReference type="ARBA" id="ARBA00022840"/>
    </source>
</evidence>
<dbReference type="PROSITE" id="PS50894">
    <property type="entry name" value="HPT"/>
    <property type="match status" value="1"/>
</dbReference>
<evidence type="ECO:0000256" key="8">
    <source>
        <dbReference type="ARBA" id="ARBA00022692"/>
    </source>
</evidence>
<dbReference type="SUPFAM" id="SSF47226">
    <property type="entry name" value="Histidine-containing phosphotransfer domain, HPT domain"/>
    <property type="match status" value="1"/>
</dbReference>
<keyword evidence="12 18" id="KW-1133">Transmembrane helix</keyword>
<feature type="domain" description="Response regulatory" evidence="20">
    <location>
        <begin position="746"/>
        <end position="862"/>
    </location>
</feature>
<dbReference type="Pfam" id="PF00512">
    <property type="entry name" value="HisKA"/>
    <property type="match status" value="1"/>
</dbReference>
<dbReference type="InterPro" id="IPR036641">
    <property type="entry name" value="HPT_dom_sf"/>
</dbReference>
<keyword evidence="9" id="KW-0547">Nucleotide-binding</keyword>
<dbReference type="SMART" id="SM00448">
    <property type="entry name" value="REC"/>
    <property type="match status" value="2"/>
</dbReference>
<evidence type="ECO:0000256" key="7">
    <source>
        <dbReference type="ARBA" id="ARBA00022679"/>
    </source>
</evidence>
<evidence type="ECO:0000259" key="20">
    <source>
        <dbReference type="PROSITE" id="PS50110"/>
    </source>
</evidence>
<dbReference type="AlphaFoldDB" id="A0A3M8ANZ1"/>
<evidence type="ECO:0000259" key="21">
    <source>
        <dbReference type="PROSITE" id="PS50894"/>
    </source>
</evidence>
<evidence type="ECO:0000256" key="16">
    <source>
        <dbReference type="PROSITE-ProRule" id="PRU00110"/>
    </source>
</evidence>
<evidence type="ECO:0000256" key="13">
    <source>
        <dbReference type="ARBA" id="ARBA00023012"/>
    </source>
</evidence>
<feature type="domain" description="Response regulatory" evidence="20">
    <location>
        <begin position="595"/>
        <end position="716"/>
    </location>
</feature>
<evidence type="ECO:0000256" key="12">
    <source>
        <dbReference type="ARBA" id="ARBA00022989"/>
    </source>
</evidence>
<name>A0A3M8ANZ1_9BACL</name>
<dbReference type="InterPro" id="IPR033479">
    <property type="entry name" value="dCache_1"/>
</dbReference>
<comment type="caution">
    <text evidence="23">The sequence shown here is derived from an EMBL/GenBank/DDBJ whole genome shotgun (WGS) entry which is preliminary data.</text>
</comment>
<dbReference type="InterPro" id="IPR008207">
    <property type="entry name" value="Sig_transdc_His_kin_Hpt_dom"/>
</dbReference>
<dbReference type="InterPro" id="IPR003661">
    <property type="entry name" value="HisK_dim/P_dom"/>
</dbReference>
<dbReference type="Gene3D" id="3.30.565.10">
    <property type="entry name" value="Histidine kinase-like ATPase, C-terminal domain"/>
    <property type="match status" value="1"/>
</dbReference>
<dbReference type="Gene3D" id="3.40.50.2300">
    <property type="match status" value="2"/>
</dbReference>
<feature type="domain" description="Histidine kinase" evidence="19">
    <location>
        <begin position="353"/>
        <end position="574"/>
    </location>
</feature>
<dbReference type="SMART" id="SM00073">
    <property type="entry name" value="HPT"/>
    <property type="match status" value="1"/>
</dbReference>
<comment type="similarity">
    <text evidence="3">In the N-terminal section; belongs to the phytochrome family.</text>
</comment>
<dbReference type="GO" id="GO:0000155">
    <property type="term" value="F:phosphorelay sensor kinase activity"/>
    <property type="evidence" value="ECO:0007669"/>
    <property type="project" value="InterPro"/>
</dbReference>
<evidence type="ECO:0000256" key="15">
    <source>
        <dbReference type="ARBA" id="ARBA00074306"/>
    </source>
</evidence>
<evidence type="ECO:0000256" key="18">
    <source>
        <dbReference type="SAM" id="Phobius"/>
    </source>
</evidence>
<dbReference type="EMBL" id="BJOD01000034">
    <property type="protein sequence ID" value="GED27048.1"/>
    <property type="molecule type" value="Genomic_DNA"/>
</dbReference>
<reference evidence="22 25" key="2">
    <citation type="submission" date="2019-06" db="EMBL/GenBank/DDBJ databases">
        <title>Whole genome shotgun sequence of Brevibacillus agri NBRC 15538.</title>
        <authorList>
            <person name="Hosoyama A."/>
            <person name="Uohara A."/>
            <person name="Ohji S."/>
            <person name="Ichikawa N."/>
        </authorList>
    </citation>
    <scope>NUCLEOTIDE SEQUENCE [LARGE SCALE GENOMIC DNA]</scope>
    <source>
        <strain evidence="22 25">NBRC 15538</strain>
    </source>
</reference>
<dbReference type="CDD" id="cd12913">
    <property type="entry name" value="PDC1_MCP_like"/>
    <property type="match status" value="1"/>
</dbReference>
<comment type="subcellular location">
    <subcellularLocation>
        <location evidence="2">Cell membrane</location>
        <topology evidence="2">Multi-pass membrane protein</topology>
    </subcellularLocation>
</comment>
<dbReference type="PROSITE" id="PS50109">
    <property type="entry name" value="HIS_KIN"/>
    <property type="match status" value="1"/>
</dbReference>
<feature type="transmembrane region" description="Helical" evidence="18">
    <location>
        <begin position="12"/>
        <end position="31"/>
    </location>
</feature>
<evidence type="ECO:0000313" key="25">
    <source>
        <dbReference type="Proteomes" id="UP000317180"/>
    </source>
</evidence>
<dbReference type="CDD" id="cd00082">
    <property type="entry name" value="HisKA"/>
    <property type="match status" value="1"/>
</dbReference>
<dbReference type="InterPro" id="IPR011006">
    <property type="entry name" value="CheY-like_superfamily"/>
</dbReference>
<dbReference type="PANTHER" id="PTHR45339">
    <property type="entry name" value="HYBRID SIGNAL TRANSDUCTION HISTIDINE KINASE J"/>
    <property type="match status" value="1"/>
</dbReference>
<dbReference type="InterPro" id="IPR036097">
    <property type="entry name" value="HisK_dim/P_sf"/>
</dbReference>
<dbReference type="InterPro" id="IPR001789">
    <property type="entry name" value="Sig_transdc_resp-reg_receiver"/>
</dbReference>
<accession>A0A3M8ANZ1</accession>
<dbReference type="Pfam" id="PF01627">
    <property type="entry name" value="Hpt"/>
    <property type="match status" value="1"/>
</dbReference>
<evidence type="ECO:0000256" key="6">
    <source>
        <dbReference type="ARBA" id="ARBA00022553"/>
    </source>
</evidence>
<dbReference type="InterPro" id="IPR004358">
    <property type="entry name" value="Sig_transdc_His_kin-like_C"/>
</dbReference>
<keyword evidence="13" id="KW-0902">Two-component regulatory system</keyword>
<dbReference type="SUPFAM" id="SSF55874">
    <property type="entry name" value="ATPase domain of HSP90 chaperone/DNA topoisomerase II/histidine kinase"/>
    <property type="match status" value="1"/>
</dbReference>
<dbReference type="OrthoDB" id="9790669at2"/>
<dbReference type="FunFam" id="1.10.287.130:FF:000004">
    <property type="entry name" value="Ethylene receptor 1"/>
    <property type="match status" value="1"/>
</dbReference>
<dbReference type="Proteomes" id="UP000276178">
    <property type="component" value="Unassembled WGS sequence"/>
</dbReference>
<reference evidence="23 24" key="1">
    <citation type="submission" date="2018-10" db="EMBL/GenBank/DDBJ databases">
        <title>Phylogenomics of Brevibacillus.</title>
        <authorList>
            <person name="Dunlap C."/>
        </authorList>
    </citation>
    <scope>NUCLEOTIDE SEQUENCE [LARGE SCALE GENOMIC DNA]</scope>
    <source>
        <strain evidence="23 24">NRRL NRS 1219</strain>
    </source>
</reference>
<proteinExistence type="inferred from homology"/>
<evidence type="ECO:0000256" key="14">
    <source>
        <dbReference type="ARBA" id="ARBA00023136"/>
    </source>
</evidence>
<dbReference type="SUPFAM" id="SSF47384">
    <property type="entry name" value="Homodimeric domain of signal transducing histidine kinase"/>
    <property type="match status" value="1"/>
</dbReference>
<dbReference type="PROSITE" id="PS50110">
    <property type="entry name" value="RESPONSE_REGULATORY"/>
    <property type="match status" value="2"/>
</dbReference>
<dbReference type="Pfam" id="PF02743">
    <property type="entry name" value="dCache_1"/>
    <property type="match status" value="1"/>
</dbReference>
<dbReference type="Pfam" id="PF02518">
    <property type="entry name" value="HATPase_c"/>
    <property type="match status" value="1"/>
</dbReference>
<feature type="modified residue" description="4-aspartylphosphate" evidence="17">
    <location>
        <position position="795"/>
    </location>
</feature>
<sequence>MKTFHVSHARKLTILILLIIVVAFSLSGYIMRSQTNRIMKVEIESKLTLQSQALAERMNAFFAQKSFLIKQMSTNQSIVRYLQTVKTRDDAFSNPYYPDVAAALDGIQKLDRNLGLVWISSQAGNFTFGNTDELTGPDWSLQQRPWYQDAVRTDEVVFSEPYEDYLTKKMVTSGTMKLKEDGKLLGFVAIDILLDDIPEMLGSYPIGESGYAILLSRDGTIMYHPNPALVSRQKLTEQPGDMGKIAHSMIAGQKGLQRITIDNNSYYIGYAPVASTGWSVAAVLPSSEALGQLNSVQELSSLITGLSIFILVGMLSLLLHIMLREQRRIQAELLAAKEEAEEASKAKTDFLARMSHEIRTPLNGIIGLSQLMQKTVMTLVQKDYLDKILSSSQVLLRLINEILDFSKIEAGKLELEKASFDLDDFVRRLSHMLSIYLGTKQIEIIVELPPKMLPKLIGDQHRLEQVLLNLCHNAIKFTEQGYVAMRVTLVQEDEKSLLLHFAVEDTGIGMSAEQMDKLFEPFTQADGTTSRKYGGTGLGLVISRSLVEMMGATLEVTSTIGKGSCFSFTLAFEHAPWQENESPGSLLPPGYANQRVLVVEDHDKMRSSLADMLVSLRFAPTCAASWREAFALLEEADESNPFCFVFVDMEAEDMYGVESLWRLHTLAEACDAATIAMTTEYGRDELASLEEAVQPDAVLIKPINRMDVTRALLGAQEHKELHTAHVAAPAQSASFENVMFPGHRGTIMLAEDNEINQLVAVEFLRREGYAVTIAKNGLEVLELLDTKKWDLILMDVHMPEMDGCEATLRIRQHKQYASLPIIAMTASVIKAEHDNCYRSGMNGVITKPIHLGEMKETLKRAIPVPCLDVSLALEQLDGKLPIYTQILRTFTREYANFAERLQKTLRAGDTEEARRMVHTLSGVAGNLSAQRLLLVARKVESLLSPSANRSDYEECMSEFAWQLDEVLALATEWLETLANS</sequence>
<dbReference type="CDD" id="cd17546">
    <property type="entry name" value="REC_hyHK_CKI1_RcsC-like"/>
    <property type="match status" value="1"/>
</dbReference>
<evidence type="ECO:0000313" key="23">
    <source>
        <dbReference type="EMBL" id="RNB52944.1"/>
    </source>
</evidence>
<dbReference type="Proteomes" id="UP000317180">
    <property type="component" value="Unassembled WGS sequence"/>
</dbReference>
<keyword evidence="8 18" id="KW-0812">Transmembrane</keyword>
<feature type="domain" description="HPt" evidence="21">
    <location>
        <begin position="879"/>
        <end position="980"/>
    </location>
</feature>
<dbReference type="GO" id="GO:0005524">
    <property type="term" value="F:ATP binding"/>
    <property type="evidence" value="ECO:0007669"/>
    <property type="project" value="UniProtKB-KW"/>
</dbReference>
<evidence type="ECO:0000256" key="1">
    <source>
        <dbReference type="ARBA" id="ARBA00000085"/>
    </source>
</evidence>
<dbReference type="SMART" id="SM00388">
    <property type="entry name" value="HisKA"/>
    <property type="match status" value="1"/>
</dbReference>
<comment type="catalytic activity">
    <reaction evidence="1">
        <text>ATP + protein L-histidine = ADP + protein N-phospho-L-histidine.</text>
        <dbReference type="EC" id="2.7.13.3"/>
    </reaction>
</comment>
<dbReference type="SUPFAM" id="SSF52172">
    <property type="entry name" value="CheY-like"/>
    <property type="match status" value="2"/>
</dbReference>
<dbReference type="InterPro" id="IPR029151">
    <property type="entry name" value="Sensor-like_sf"/>
</dbReference>
<dbReference type="InterPro" id="IPR003594">
    <property type="entry name" value="HATPase_dom"/>
</dbReference>
<feature type="modified residue" description="4-aspartylphosphate" evidence="17">
    <location>
        <position position="648"/>
    </location>
</feature>
<dbReference type="InterPro" id="IPR036890">
    <property type="entry name" value="HATPase_C_sf"/>
</dbReference>
<dbReference type="EC" id="2.7.13.3" evidence="4"/>